<sequence length="338" mass="39306">MPELVSIVVPVYNVEDYLSRCVESLLRQTYSSIEIILVDDGSTDSSGSICDTFAKIDKRVKVIHKPNGGLSDARNSGLQVARGGFVTFVDGDDVVSEKYVETLLENAQRFEADISICNFRRFHDESELLVRNRTVEPVMKVLNNVDALLELYGPLYVQFTVSWGKLYRRALWEDVRFPVGKLHEDEFTTYKLLWKARKVVYTGEELYFYRQRSGSIMRSFDSKRICDIVGALKERAQFFKENNLKHLNELTEKRLFWTILANLSKISEKETLADGNQIRFLRKELINLVRHTSIRDPLFRLLMFLSVPFHNFVYRAYRVYNNLVLKFGSRNSKVRGLI</sequence>
<accession>A0A1E3G2U2</accession>
<dbReference type="GO" id="GO:0016757">
    <property type="term" value="F:glycosyltransferase activity"/>
    <property type="evidence" value="ECO:0007669"/>
    <property type="project" value="UniProtKB-KW"/>
</dbReference>
<keyword evidence="1" id="KW-0328">Glycosyltransferase</keyword>
<name>A0A1E3G2U2_9BACT</name>
<dbReference type="OrthoDB" id="9785185at2"/>
<proteinExistence type="predicted"/>
<evidence type="ECO:0000313" key="5">
    <source>
        <dbReference type="Proteomes" id="UP000094570"/>
    </source>
</evidence>
<feature type="domain" description="Glycosyltransferase 2-like" evidence="3">
    <location>
        <begin position="6"/>
        <end position="171"/>
    </location>
</feature>
<dbReference type="InterPro" id="IPR001173">
    <property type="entry name" value="Glyco_trans_2-like"/>
</dbReference>
<dbReference type="PANTHER" id="PTHR22916">
    <property type="entry name" value="GLYCOSYLTRANSFERASE"/>
    <property type="match status" value="1"/>
</dbReference>
<keyword evidence="5" id="KW-1185">Reference proteome</keyword>
<dbReference type="PANTHER" id="PTHR22916:SF51">
    <property type="entry name" value="GLYCOSYLTRANSFERASE EPSH-RELATED"/>
    <property type="match status" value="1"/>
</dbReference>
<dbReference type="Proteomes" id="UP000094570">
    <property type="component" value="Unassembled WGS sequence"/>
</dbReference>
<gene>
    <name evidence="4" type="ORF">A4H02_04565</name>
</gene>
<evidence type="ECO:0000313" key="4">
    <source>
        <dbReference type="EMBL" id="ODN30529.1"/>
    </source>
</evidence>
<dbReference type="STRING" id="1008305.A4H02_04565"/>
<keyword evidence="2" id="KW-0808">Transferase</keyword>
<evidence type="ECO:0000256" key="2">
    <source>
        <dbReference type="ARBA" id="ARBA00022679"/>
    </source>
</evidence>
<organism evidence="4 5">
    <name type="scientific">Fervidobacterium thailandense</name>
    <dbReference type="NCBI Taxonomy" id="1008305"/>
    <lineage>
        <taxon>Bacteria</taxon>
        <taxon>Thermotogati</taxon>
        <taxon>Thermotogota</taxon>
        <taxon>Thermotogae</taxon>
        <taxon>Thermotogales</taxon>
        <taxon>Fervidobacteriaceae</taxon>
        <taxon>Fervidobacterium</taxon>
    </lineage>
</organism>
<dbReference type="RefSeq" id="WP_069292999.1">
    <property type="nucleotide sequence ID" value="NZ_CP140110.1"/>
</dbReference>
<comment type="caution">
    <text evidence="4">The sequence shown here is derived from an EMBL/GenBank/DDBJ whole genome shotgun (WGS) entry which is preliminary data.</text>
</comment>
<evidence type="ECO:0000259" key="3">
    <source>
        <dbReference type="Pfam" id="PF00535"/>
    </source>
</evidence>
<dbReference type="Pfam" id="PF00535">
    <property type="entry name" value="Glycos_transf_2"/>
    <property type="match status" value="1"/>
</dbReference>
<protein>
    <recommendedName>
        <fullName evidence="3">Glycosyltransferase 2-like domain-containing protein</fullName>
    </recommendedName>
</protein>
<reference evidence="5" key="1">
    <citation type="submission" date="2016-04" db="EMBL/GenBank/DDBJ databases">
        <title>The genome sequence project of a novel Fervidobacterium isolate from a hot spring in Thailand.</title>
        <authorList>
            <person name="Gonzalez J.M."/>
            <person name="Cuecas A."/>
            <person name="Kanoksilapatham W."/>
        </authorList>
    </citation>
    <scope>NUCLEOTIDE SEQUENCE [LARGE SCALE GENOMIC DNA]</scope>
    <source>
        <strain evidence="5">FC2004</strain>
    </source>
</reference>
<dbReference type="CDD" id="cd00761">
    <property type="entry name" value="Glyco_tranf_GTA_type"/>
    <property type="match status" value="1"/>
</dbReference>
<dbReference type="EMBL" id="LWAF01000005">
    <property type="protein sequence ID" value="ODN30529.1"/>
    <property type="molecule type" value="Genomic_DNA"/>
</dbReference>
<dbReference type="SUPFAM" id="SSF53448">
    <property type="entry name" value="Nucleotide-diphospho-sugar transferases"/>
    <property type="match status" value="1"/>
</dbReference>
<dbReference type="AlphaFoldDB" id="A0A1E3G2U2"/>
<evidence type="ECO:0000256" key="1">
    <source>
        <dbReference type="ARBA" id="ARBA00022676"/>
    </source>
</evidence>
<dbReference type="InterPro" id="IPR029044">
    <property type="entry name" value="Nucleotide-diphossugar_trans"/>
</dbReference>
<dbReference type="Gene3D" id="3.90.550.10">
    <property type="entry name" value="Spore Coat Polysaccharide Biosynthesis Protein SpsA, Chain A"/>
    <property type="match status" value="1"/>
</dbReference>